<dbReference type="EMBL" id="DQVE01000031">
    <property type="protein sequence ID" value="HIP98327.1"/>
    <property type="molecule type" value="Genomic_DNA"/>
</dbReference>
<reference evidence="1" key="1">
    <citation type="journal article" date="2020" name="ISME J.">
        <title>Gammaproteobacteria mediating utilization of methyl-, sulfur- and petroleum organic compounds in deep ocean hydrothermal plumes.</title>
        <authorList>
            <person name="Zhou Z."/>
            <person name="Liu Y."/>
            <person name="Pan J."/>
            <person name="Cron B.R."/>
            <person name="Toner B.M."/>
            <person name="Anantharaman K."/>
            <person name="Breier J.A."/>
            <person name="Dick G.J."/>
            <person name="Li M."/>
        </authorList>
    </citation>
    <scope>NUCLEOTIDE SEQUENCE</scope>
    <source>
        <strain evidence="1">SZUA-1501</strain>
    </source>
</reference>
<comment type="caution">
    <text evidence="1">The sequence shown here is derived from an EMBL/GenBank/DDBJ whole genome shotgun (WGS) entry which is preliminary data.</text>
</comment>
<evidence type="ECO:0000313" key="2">
    <source>
        <dbReference type="Proteomes" id="UP000606463"/>
    </source>
</evidence>
<organism evidence="1 2">
    <name type="scientific">Aquifex aeolicus</name>
    <dbReference type="NCBI Taxonomy" id="63363"/>
    <lineage>
        <taxon>Bacteria</taxon>
        <taxon>Pseudomonadati</taxon>
        <taxon>Aquificota</taxon>
        <taxon>Aquificia</taxon>
        <taxon>Aquificales</taxon>
        <taxon>Aquificaceae</taxon>
        <taxon>Aquifex</taxon>
    </lineage>
</organism>
<evidence type="ECO:0000313" key="1">
    <source>
        <dbReference type="EMBL" id="HIP98327.1"/>
    </source>
</evidence>
<proteinExistence type="predicted"/>
<dbReference type="AlphaFoldDB" id="A0A9D0YQ82"/>
<sequence>MEISDTISSKLELKTNICGEAIQISSRADSYGKALNTLREVQKSLKSLEFNFKELSFTAEKRKEEVTAKVVLILKNPKGLSRLLWHLENVKANYPTLVFSLLGKKCFFPTSELERLKQNLRRKLLKEAQKMADIFGQKLGMKCRLDKLQMEEFKLLLPQRVLEGRAKAIWICH</sequence>
<dbReference type="Proteomes" id="UP000606463">
    <property type="component" value="Unassembled WGS sequence"/>
</dbReference>
<accession>A0A9D0YQ82</accession>
<protein>
    <submittedName>
        <fullName evidence="1">Uncharacterized protein</fullName>
    </submittedName>
</protein>
<gene>
    <name evidence="1" type="ORF">EYH37_03035</name>
</gene>
<name>A0A9D0YQ82_AQUAO</name>